<feature type="transmembrane region" description="Helical" evidence="2">
    <location>
        <begin position="352"/>
        <end position="375"/>
    </location>
</feature>
<name>A0A1F6BHG0_9BACT</name>
<keyword evidence="2" id="KW-1133">Transmembrane helix</keyword>
<keyword evidence="2" id="KW-0812">Transmembrane</keyword>
<feature type="compositionally biased region" description="Basic and acidic residues" evidence="1">
    <location>
        <begin position="333"/>
        <end position="346"/>
    </location>
</feature>
<feature type="domain" description="FecR protein" evidence="3">
    <location>
        <begin position="185"/>
        <end position="275"/>
    </location>
</feature>
<evidence type="ECO:0000259" key="3">
    <source>
        <dbReference type="Pfam" id="PF04773"/>
    </source>
</evidence>
<organism evidence="4 5">
    <name type="scientific">Candidatus Gottesmanbacteria bacterium RIFCSPLOWO2_01_FULL_42_22</name>
    <dbReference type="NCBI Taxonomy" id="1798391"/>
    <lineage>
        <taxon>Bacteria</taxon>
        <taxon>Candidatus Gottesmaniibacteriota</taxon>
    </lineage>
</organism>
<dbReference type="EMBL" id="MFJU01000015">
    <property type="protein sequence ID" value="OGG36364.1"/>
    <property type="molecule type" value="Genomic_DNA"/>
</dbReference>
<dbReference type="AlphaFoldDB" id="A0A1F6BHG0"/>
<accession>A0A1F6BHG0</accession>
<dbReference type="PANTHER" id="PTHR38731">
    <property type="entry name" value="LIPL45-RELATED LIPOPROTEIN-RELATED"/>
    <property type="match status" value="1"/>
</dbReference>
<evidence type="ECO:0000313" key="4">
    <source>
        <dbReference type="EMBL" id="OGG36364.1"/>
    </source>
</evidence>
<gene>
    <name evidence="4" type="ORF">A2968_04935</name>
</gene>
<dbReference type="Gene3D" id="2.60.120.1440">
    <property type="match status" value="1"/>
</dbReference>
<dbReference type="Proteomes" id="UP000176228">
    <property type="component" value="Unassembled WGS sequence"/>
</dbReference>
<dbReference type="PANTHER" id="PTHR38731:SF1">
    <property type="entry name" value="FECR PROTEIN DOMAIN-CONTAINING PROTEIN"/>
    <property type="match status" value="1"/>
</dbReference>
<proteinExistence type="predicted"/>
<evidence type="ECO:0000256" key="2">
    <source>
        <dbReference type="SAM" id="Phobius"/>
    </source>
</evidence>
<reference evidence="4 5" key="1">
    <citation type="journal article" date="2016" name="Nat. Commun.">
        <title>Thousands of microbial genomes shed light on interconnected biogeochemical processes in an aquifer system.</title>
        <authorList>
            <person name="Anantharaman K."/>
            <person name="Brown C.T."/>
            <person name="Hug L.A."/>
            <person name="Sharon I."/>
            <person name="Castelle C.J."/>
            <person name="Probst A.J."/>
            <person name="Thomas B.C."/>
            <person name="Singh A."/>
            <person name="Wilkins M.J."/>
            <person name="Karaoz U."/>
            <person name="Brodie E.L."/>
            <person name="Williams K.H."/>
            <person name="Hubbard S.S."/>
            <person name="Banfield J.F."/>
        </authorList>
    </citation>
    <scope>NUCLEOTIDE SEQUENCE [LARGE SCALE GENOMIC DNA]</scope>
</reference>
<comment type="caution">
    <text evidence="4">The sequence shown here is derived from an EMBL/GenBank/DDBJ whole genome shotgun (WGS) entry which is preliminary data.</text>
</comment>
<protein>
    <recommendedName>
        <fullName evidence="3">FecR protein domain-containing protein</fullName>
    </recommendedName>
</protein>
<dbReference type="InterPro" id="IPR006860">
    <property type="entry name" value="FecR"/>
</dbReference>
<dbReference type="Pfam" id="PF04773">
    <property type="entry name" value="FecR"/>
    <property type="match status" value="1"/>
</dbReference>
<evidence type="ECO:0000256" key="1">
    <source>
        <dbReference type="SAM" id="MobiDB-lite"/>
    </source>
</evidence>
<sequence length="379" mass="41758">MKIISITGLILFFIFIWPIRYVHAYPPPQKVTATSDTVKVWEGVSLGFTLVYHLEFWNVGALDPSGQYSQVVGRAECTSNCNEYGGDEFTGTFSGGPNGEFIVNGLSFNLRNGTSTTASVADTSVTFTVDNPEAFDGSWNIETDFLPKQGVDGGLVKGTAQFSRNNGETFEDIPADGPINLREGDVIKTGPNSRFIIKYPDGSILKIKSNSKVTMLFEGVQIVFGETWFNLKKQGKTFRLVIYQTVAGVLGTSFSASHSEETNETKFDVMEGSVEVTLPDKGKLKLNPGDRYIVNEDGYDVTEFNYADALKEETALIETELAQAKLNDNGNINKDESNTQEDKETGTKTTPFLNISTILIFIGVLIFAVIFVIFLKRKK</sequence>
<evidence type="ECO:0000313" key="5">
    <source>
        <dbReference type="Proteomes" id="UP000176228"/>
    </source>
</evidence>
<feature type="region of interest" description="Disordered" evidence="1">
    <location>
        <begin position="328"/>
        <end position="347"/>
    </location>
</feature>
<keyword evidence="2" id="KW-0472">Membrane</keyword>